<evidence type="ECO:0000313" key="2">
    <source>
        <dbReference type="EMBL" id="AEI06564.1"/>
    </source>
</evidence>
<feature type="transmembrane region" description="Helical" evidence="1">
    <location>
        <begin position="21"/>
        <end position="41"/>
    </location>
</feature>
<evidence type="ECO:0000256" key="1">
    <source>
        <dbReference type="SAM" id="Phobius"/>
    </source>
</evidence>
<keyword evidence="3" id="KW-1185">Reference proteome</keyword>
<name>B6JEM8_AFIC5</name>
<gene>
    <name evidence="2" type="ordered locus">OCA5_c18510</name>
</gene>
<reference evidence="2 3" key="1">
    <citation type="journal article" date="2011" name="J. Bacteriol.">
        <title>Complete genome sequences of the chemolithoautotrophic Oligotropha carboxidovorans strains OM4 and OM5.</title>
        <authorList>
            <person name="Volland S."/>
            <person name="Rachinger M."/>
            <person name="Strittmatter A."/>
            <person name="Daniel R."/>
            <person name="Gottschalk G."/>
            <person name="Meyer O."/>
        </authorList>
    </citation>
    <scope>NUCLEOTIDE SEQUENCE [LARGE SCALE GENOMIC DNA]</scope>
    <source>
        <strain evidence="3">ATCC 49405 / DSM 1227 / KCTC 32145 / OM5</strain>
    </source>
</reference>
<organism evidence="2 3">
    <name type="scientific">Afipia carboxidovorans (strain ATCC 49405 / DSM 1227 / KCTC 32145 / OM5)</name>
    <name type="common">Oligotropha carboxidovorans</name>
    <dbReference type="NCBI Taxonomy" id="504832"/>
    <lineage>
        <taxon>Bacteria</taxon>
        <taxon>Pseudomonadati</taxon>
        <taxon>Pseudomonadota</taxon>
        <taxon>Alphaproteobacteria</taxon>
        <taxon>Hyphomicrobiales</taxon>
        <taxon>Nitrobacteraceae</taxon>
        <taxon>Afipia</taxon>
    </lineage>
</organism>
<dbReference type="KEGG" id="oca:OCAR_6179"/>
<keyword evidence="1" id="KW-0812">Transmembrane</keyword>
<protein>
    <submittedName>
        <fullName evidence="2">Uncharacterized protein</fullName>
    </submittedName>
</protein>
<proteinExistence type="predicted"/>
<evidence type="ECO:0000313" key="3">
    <source>
        <dbReference type="Proteomes" id="UP000007730"/>
    </source>
</evidence>
<dbReference type="HOGENOM" id="CLU_3254908_0_0_5"/>
<dbReference type="AlphaFoldDB" id="B6JEM8"/>
<accession>B6JEM8</accession>
<keyword evidence="1" id="KW-1133">Transmembrane helix</keyword>
<dbReference type="RefSeq" id="WP_012563319.1">
    <property type="nucleotide sequence ID" value="NC_011386.1"/>
</dbReference>
<dbReference type="KEGG" id="ocg:OCA5_c18510"/>
<keyword evidence="1" id="KW-0472">Membrane</keyword>
<sequence length="42" mass="4509">MTGSATTETQYGTPERIGERLGHAFLIALLVYLALGLAGFLR</sequence>
<dbReference type="Proteomes" id="UP000007730">
    <property type="component" value="Chromosome"/>
</dbReference>
<dbReference type="EMBL" id="CP002826">
    <property type="protein sequence ID" value="AEI06564.1"/>
    <property type="molecule type" value="Genomic_DNA"/>
</dbReference>